<organism evidence="15 16">
    <name type="scientific">Clavelina lepadiformis</name>
    <name type="common">Light-bulb sea squirt</name>
    <name type="synonym">Ascidia lepadiformis</name>
    <dbReference type="NCBI Taxonomy" id="159417"/>
    <lineage>
        <taxon>Eukaryota</taxon>
        <taxon>Metazoa</taxon>
        <taxon>Chordata</taxon>
        <taxon>Tunicata</taxon>
        <taxon>Ascidiacea</taxon>
        <taxon>Aplousobranchia</taxon>
        <taxon>Clavelinidae</taxon>
        <taxon>Clavelina</taxon>
    </lineage>
</organism>
<feature type="domain" description="Fibronectin type-III" evidence="14">
    <location>
        <begin position="1407"/>
        <end position="1499"/>
    </location>
</feature>
<feature type="domain" description="Fibronectin type-III" evidence="14">
    <location>
        <begin position="1134"/>
        <end position="1224"/>
    </location>
</feature>
<keyword evidence="5" id="KW-0378">Hydrolase</keyword>
<dbReference type="SMART" id="SM00194">
    <property type="entry name" value="PTPc"/>
    <property type="match status" value="1"/>
</dbReference>
<dbReference type="InterPro" id="IPR016130">
    <property type="entry name" value="Tyr_Pase_AS"/>
</dbReference>
<evidence type="ECO:0000256" key="5">
    <source>
        <dbReference type="ARBA" id="ARBA00022801"/>
    </source>
</evidence>
<evidence type="ECO:0008006" key="17">
    <source>
        <dbReference type="Google" id="ProtNLM"/>
    </source>
</evidence>
<feature type="domain" description="Fibronectin type-III" evidence="14">
    <location>
        <begin position="569"/>
        <end position="660"/>
    </location>
</feature>
<evidence type="ECO:0000256" key="4">
    <source>
        <dbReference type="ARBA" id="ARBA00022729"/>
    </source>
</evidence>
<dbReference type="SUPFAM" id="SSF52799">
    <property type="entry name" value="(Phosphotyrosine protein) phosphatases II"/>
    <property type="match status" value="1"/>
</dbReference>
<feature type="domain" description="Tyrosine specific protein phosphatases" evidence="13">
    <location>
        <begin position="316"/>
        <end position="391"/>
    </location>
</feature>
<accession>A0ABP0FY29</accession>
<dbReference type="InterPro" id="IPR003595">
    <property type="entry name" value="Tyr_Pase_cat"/>
</dbReference>
<evidence type="ECO:0000256" key="7">
    <source>
        <dbReference type="ARBA" id="ARBA00022989"/>
    </source>
</evidence>
<dbReference type="PROSITE" id="PS50056">
    <property type="entry name" value="TYR_PHOSPHATASE_2"/>
    <property type="match status" value="1"/>
</dbReference>
<evidence type="ECO:0000256" key="6">
    <source>
        <dbReference type="ARBA" id="ARBA00022912"/>
    </source>
</evidence>
<evidence type="ECO:0000259" key="14">
    <source>
        <dbReference type="PROSITE" id="PS50853"/>
    </source>
</evidence>
<feature type="domain" description="Fibronectin type-III" evidence="14">
    <location>
        <begin position="1040"/>
        <end position="1133"/>
    </location>
</feature>
<evidence type="ECO:0000259" key="13">
    <source>
        <dbReference type="PROSITE" id="PS50056"/>
    </source>
</evidence>
<dbReference type="PRINTS" id="PR00700">
    <property type="entry name" value="PRTYPHPHTASE"/>
</dbReference>
<feature type="domain" description="Fibronectin type-III" evidence="14">
    <location>
        <begin position="852"/>
        <end position="945"/>
    </location>
</feature>
<dbReference type="SUPFAM" id="SSF49265">
    <property type="entry name" value="Fibronectin type III"/>
    <property type="match status" value="7"/>
</dbReference>
<dbReference type="Pfam" id="PF00102">
    <property type="entry name" value="Y_phosphatase"/>
    <property type="match status" value="1"/>
</dbReference>
<feature type="domain" description="Fibronectin type-III" evidence="14">
    <location>
        <begin position="1587"/>
        <end position="1684"/>
    </location>
</feature>
<dbReference type="PANTHER" id="PTHR46957">
    <property type="entry name" value="CYTOKINE RECEPTOR"/>
    <property type="match status" value="1"/>
</dbReference>
<feature type="domain" description="Fibronectin type-III" evidence="14">
    <location>
        <begin position="946"/>
        <end position="1039"/>
    </location>
</feature>
<dbReference type="SMART" id="SM00060">
    <property type="entry name" value="FN3"/>
    <property type="match status" value="13"/>
</dbReference>
<evidence type="ECO:0000256" key="11">
    <source>
        <dbReference type="SAM" id="Phobius"/>
    </source>
</evidence>
<proteinExistence type="inferred from homology"/>
<keyword evidence="4" id="KW-0732">Signal</keyword>
<dbReference type="SMART" id="SM00404">
    <property type="entry name" value="PTPc_motif"/>
    <property type="match status" value="1"/>
</dbReference>
<feature type="domain" description="Fibronectin type-III" evidence="14">
    <location>
        <begin position="1313"/>
        <end position="1406"/>
    </location>
</feature>
<dbReference type="PRINTS" id="PR00014">
    <property type="entry name" value="FNTYPEIII"/>
</dbReference>
<keyword evidence="16" id="KW-1185">Reference proteome</keyword>
<reference evidence="15 16" key="1">
    <citation type="submission" date="2024-02" db="EMBL/GenBank/DDBJ databases">
        <authorList>
            <person name="Daric V."/>
            <person name="Darras S."/>
        </authorList>
    </citation>
    <scope>NUCLEOTIDE SEQUENCE [LARGE SCALE GENOMIC DNA]</scope>
</reference>
<evidence type="ECO:0000313" key="16">
    <source>
        <dbReference type="Proteomes" id="UP001642483"/>
    </source>
</evidence>
<evidence type="ECO:0000313" key="15">
    <source>
        <dbReference type="EMBL" id="CAK8684506.1"/>
    </source>
</evidence>
<dbReference type="Proteomes" id="UP001642483">
    <property type="component" value="Unassembled WGS sequence"/>
</dbReference>
<feature type="domain" description="Tyrosine-protein phosphatase" evidence="12">
    <location>
        <begin position="142"/>
        <end position="400"/>
    </location>
</feature>
<evidence type="ECO:0000256" key="9">
    <source>
        <dbReference type="ARBA" id="ARBA00023180"/>
    </source>
</evidence>
<dbReference type="PROSITE" id="PS50055">
    <property type="entry name" value="TYR_PHOSPHATASE_PTP"/>
    <property type="match status" value="1"/>
</dbReference>
<dbReference type="InterPro" id="IPR000387">
    <property type="entry name" value="Tyr_Pase_dom"/>
</dbReference>
<evidence type="ECO:0000256" key="3">
    <source>
        <dbReference type="ARBA" id="ARBA00022692"/>
    </source>
</evidence>
<dbReference type="EMBL" id="CAWYQH010000097">
    <property type="protein sequence ID" value="CAK8684506.1"/>
    <property type="molecule type" value="Genomic_DNA"/>
</dbReference>
<sequence length="1783" mass="188498">MDCSVFICSMFILGNGETTRSPFPGNPTYINLALDPNTGYRVAVAAKTDNDELTVTQWSPVVQTAATSNTVTVVIAVVVPVVVIIGLAIIALWFYRRRSQTKNRPNQQKLNVVDSVKDKELKRNIPLSKFLTHIRNVSQPNLYKEFQNISFSHPDFPNSVGKLSQNDEKSRCQNILPYNRNRVKITTIFGEEGSDYINASYIQMSTNEKKFIATQGPLPNTMDDFWRMIWEQECLYIVMLGKLVIKGEVACNQYWPSHNEPTTAHGVTLHLVAEKENDWWTSRELIVKRNRSEHKLKQFHFTSWDNDDEFERKNIQALIRFIAEVRKEVDASESSPIVVHCSNGSGRTGTFIALDRLLQEMQEKSSVNIFETVQQLRQDRMAMVENFKQYLVLYKGVECVLNQMYDEVLPNSAYVNDHVKNDSDQVIYQTIPELYEEYDLNCDVPPPRTMLFKLFVCLLYISIANAAVSAPTGLGRTSIRSTSFTLTWDEDASLDYQVTVQISSVTIDPTMPSGSKVSSGVIIMQTTSGADIQPNTNYDVFLFAVSQTDSLDFAIAAAPLTSLTTASNAPAISGITAVGSDQFTVNWDYTNPAAGLHQASEYRVTYSGGGSSATQNVSGIDTKTLEITGLTSNTDYSVTVLAWKSDVIFTDDSASSPVATFDKPTGLSTTTVTTSLIEISWSAPDTTSGGSASITGYVVSWTPASSGGSSTMDVTGTSATIDNLQANTDYSITVAAKSTNGGVGAVSDALPATTGIGKPTGLTVGDTSSSTIQVTWSAPSGGNAVAISGYELTWTPDTGGGSMTATTDGSTPTTISGLNSNTEYTIRVTATTSGSTNGDASDAVTGTTGIGKPTGLTVGDTSSSTIQVTWSAPSGGNAVAISGYELTWTPDTGGGSMTATTDGSTPTTISGLNSNTEYTIRVTATTSGSTNGDASDAVTGTTGIGKPTGLTVGDTSSSTIQVTWSAPSGGNAVAISGYELTWTPDTGVGSMMATTDGSTPTTISGLNSNTEYTIRVTATTSGSGNGDVSDAVTGTTGIGKPTGLTVGDTSLSTIQVTWSAPSGGNAVAITGYELTWTPDTGGGSMTATTDGSTPTTISGLNSNTEYTIRVTATTSGSTNGDASDAVTGTTVSDKVITPTSTASTSTSISLQWDAVGGSGSVTYTVEWDPASSDGTTSSKPNIDGTSTTIDGLSSNTGYTFTIKAVNAGGTGEASNSVQFFTVPGIASMISVTLAADRTTMAVVSFNLPTNGADNYQATFATSGESDKIFTSTISPINADGLTPGQSYDVTVRARNTAGFGEESSSSITMAPNPVTGLSATKLTDEYIVIRWTLPSSAASAIYDRQLIKYNEEGNVAQLEIRIDGTTSTSYNITGLTSGVNYIIEVFSVSNDILSDVASISQATANTGPSNIRIVNQTTTSIEISWSPPFAEVQFDSYLLSYVVVGDTASEVDNRIIAKTITSFVISPLDPGTLYRISVRSVGEATSDPVTEDIPTVPDVVKNLDAIQSNGNPTTQLDVTWNKPSGRGERINISYVGLSIASMNEMSVGFNDTTATLSVIPGNTYNITVSVISNELQSDSMVKMNAKPAQPLDLVSVPAIDNINVTWTPSDGFIQKYVVVALSNAIEQHRMDISKDDASHVIPNLSSYTDYNISIYSIIVDVAGSDQESEHSLISDRTLAAAPPPPPADAAEGFSSGQATTTSYTFVLPADTFSSDNGPIQYYAVFRTTSLDGEAPNVNGPLEPCDKAGVTECVAMWTDELGNPATVLSGRRKRQAGNEQTSII</sequence>
<evidence type="ECO:0000256" key="1">
    <source>
        <dbReference type="ARBA" id="ARBA00004167"/>
    </source>
</evidence>
<dbReference type="InterPro" id="IPR050713">
    <property type="entry name" value="RTP_Phos/Ushers"/>
</dbReference>
<comment type="caution">
    <text evidence="15">The sequence shown here is derived from an EMBL/GenBank/DDBJ whole genome shotgun (WGS) entry which is preliminary data.</text>
</comment>
<feature type="compositionally biased region" description="Polar residues" evidence="10">
    <location>
        <begin position="1172"/>
        <end position="1188"/>
    </location>
</feature>
<dbReference type="Gene3D" id="2.60.40.10">
    <property type="entry name" value="Immunoglobulins"/>
    <property type="match status" value="11"/>
</dbReference>
<dbReference type="InterPro" id="IPR013783">
    <property type="entry name" value="Ig-like_fold"/>
</dbReference>
<evidence type="ECO:0000256" key="10">
    <source>
        <dbReference type="SAM" id="MobiDB-lite"/>
    </source>
</evidence>
<dbReference type="InterPro" id="IPR003961">
    <property type="entry name" value="FN3_dom"/>
</dbReference>
<keyword evidence="3 11" id="KW-0812">Transmembrane</keyword>
<dbReference type="CDD" id="cd00063">
    <property type="entry name" value="FN3"/>
    <property type="match status" value="10"/>
</dbReference>
<comment type="similarity">
    <text evidence="2">Belongs to the protein-tyrosine phosphatase family.</text>
</comment>
<feature type="region of interest" description="Disordered" evidence="10">
    <location>
        <begin position="1670"/>
        <end position="1694"/>
    </location>
</feature>
<dbReference type="InterPro" id="IPR036116">
    <property type="entry name" value="FN3_sf"/>
</dbReference>
<keyword evidence="9" id="KW-0325">Glycoprotein</keyword>
<keyword evidence="8 11" id="KW-0472">Membrane</keyword>
<dbReference type="PROSITE" id="PS00383">
    <property type="entry name" value="TYR_PHOSPHATASE_1"/>
    <property type="match status" value="1"/>
</dbReference>
<dbReference type="Pfam" id="PF00041">
    <property type="entry name" value="fn3"/>
    <property type="match status" value="10"/>
</dbReference>
<keyword evidence="7 11" id="KW-1133">Transmembrane helix</keyword>
<dbReference type="PROSITE" id="PS50853">
    <property type="entry name" value="FN3"/>
    <property type="match status" value="10"/>
</dbReference>
<dbReference type="InterPro" id="IPR029021">
    <property type="entry name" value="Prot-tyrosine_phosphatase-like"/>
</dbReference>
<keyword evidence="6" id="KW-0904">Protein phosphatase</keyword>
<feature type="region of interest" description="Disordered" evidence="10">
    <location>
        <begin position="1169"/>
        <end position="1188"/>
    </location>
</feature>
<gene>
    <name evidence="15" type="ORF">CVLEPA_LOCUS15481</name>
</gene>
<evidence type="ECO:0000259" key="12">
    <source>
        <dbReference type="PROSITE" id="PS50055"/>
    </source>
</evidence>
<feature type="domain" description="Fibronectin type-III" evidence="14">
    <location>
        <begin position="663"/>
        <end position="757"/>
    </location>
</feature>
<dbReference type="InterPro" id="IPR000242">
    <property type="entry name" value="PTP_cat"/>
</dbReference>
<dbReference type="PANTHER" id="PTHR46957:SF3">
    <property type="entry name" value="CYTOKINE RECEPTOR"/>
    <property type="match status" value="1"/>
</dbReference>
<evidence type="ECO:0000256" key="8">
    <source>
        <dbReference type="ARBA" id="ARBA00023136"/>
    </source>
</evidence>
<feature type="transmembrane region" description="Helical" evidence="11">
    <location>
        <begin position="73"/>
        <end position="95"/>
    </location>
</feature>
<protein>
    <recommendedName>
        <fullName evidence="17">Protein-tyrosine-phosphatase</fullName>
    </recommendedName>
</protein>
<comment type="subcellular location">
    <subcellularLocation>
        <location evidence="1">Membrane</location>
        <topology evidence="1">Single-pass membrane protein</topology>
    </subcellularLocation>
</comment>
<dbReference type="Gene3D" id="3.90.190.10">
    <property type="entry name" value="Protein tyrosine phosphatase superfamily"/>
    <property type="match status" value="1"/>
</dbReference>
<evidence type="ECO:0000256" key="2">
    <source>
        <dbReference type="ARBA" id="ARBA00009580"/>
    </source>
</evidence>
<feature type="domain" description="Fibronectin type-III" evidence="14">
    <location>
        <begin position="758"/>
        <end position="851"/>
    </location>
</feature>
<name>A0ABP0FY29_CLALP</name>